<evidence type="ECO:0000256" key="2">
    <source>
        <dbReference type="ARBA" id="ARBA00009298"/>
    </source>
</evidence>
<dbReference type="Pfam" id="PF02308">
    <property type="entry name" value="MgtC"/>
    <property type="match status" value="1"/>
</dbReference>
<feature type="transmembrane region" description="Helical" evidence="7">
    <location>
        <begin position="6"/>
        <end position="27"/>
    </location>
</feature>
<accession>A0A244CTA5</accession>
<keyword evidence="7" id="KW-0997">Cell inner membrane</keyword>
<dbReference type="AlphaFoldDB" id="A0A244CTA5"/>
<evidence type="ECO:0000256" key="1">
    <source>
        <dbReference type="ARBA" id="ARBA00004651"/>
    </source>
</evidence>
<dbReference type="PRINTS" id="PR01837">
    <property type="entry name" value="MGTCSAPBPROT"/>
</dbReference>
<keyword evidence="6 7" id="KW-0472">Membrane</keyword>
<protein>
    <recommendedName>
        <fullName evidence="7">Protein MgtC</fullName>
    </recommendedName>
</protein>
<dbReference type="InterPro" id="IPR003416">
    <property type="entry name" value="MgtC/SapB/SrpB/YhiD_fam"/>
</dbReference>
<evidence type="ECO:0000256" key="7">
    <source>
        <dbReference type="RuleBase" id="RU365041"/>
    </source>
</evidence>
<comment type="subcellular location">
    <subcellularLocation>
        <location evidence="7">Cell inner membrane</location>
        <topology evidence="7">Multi-pass membrane protein</topology>
    </subcellularLocation>
    <subcellularLocation>
        <location evidence="1">Cell membrane</location>
        <topology evidence="1">Multi-pass membrane protein</topology>
    </subcellularLocation>
</comment>
<keyword evidence="10" id="KW-1185">Reference proteome</keyword>
<evidence type="ECO:0000256" key="6">
    <source>
        <dbReference type="ARBA" id="ARBA00023136"/>
    </source>
</evidence>
<organism evidence="9 10">
    <name type="scientific">Pseudoalteromonas ulvae</name>
    <dbReference type="NCBI Taxonomy" id="107327"/>
    <lineage>
        <taxon>Bacteria</taxon>
        <taxon>Pseudomonadati</taxon>
        <taxon>Pseudomonadota</taxon>
        <taxon>Gammaproteobacteria</taxon>
        <taxon>Alteromonadales</taxon>
        <taxon>Pseudoalteromonadaceae</taxon>
        <taxon>Pseudoalteromonas</taxon>
    </lineage>
</organism>
<dbReference type="EMBL" id="MWPV01000002">
    <property type="protein sequence ID" value="OUL58686.1"/>
    <property type="molecule type" value="Genomic_DNA"/>
</dbReference>
<feature type="transmembrane region" description="Helical" evidence="7">
    <location>
        <begin position="36"/>
        <end position="56"/>
    </location>
</feature>
<dbReference type="PANTHER" id="PTHR33778">
    <property type="entry name" value="PROTEIN MGTC"/>
    <property type="match status" value="1"/>
</dbReference>
<keyword evidence="5 7" id="KW-1133">Transmembrane helix</keyword>
<comment type="caution">
    <text evidence="9">The sequence shown here is derived from an EMBL/GenBank/DDBJ whole genome shotgun (WGS) entry which is preliminary data.</text>
</comment>
<evidence type="ECO:0000256" key="3">
    <source>
        <dbReference type="ARBA" id="ARBA00022475"/>
    </source>
</evidence>
<evidence type="ECO:0000313" key="9">
    <source>
        <dbReference type="EMBL" id="OUL58686.1"/>
    </source>
</evidence>
<feature type="transmembrane region" description="Helical" evidence="7">
    <location>
        <begin position="91"/>
        <end position="112"/>
    </location>
</feature>
<evidence type="ECO:0000259" key="8">
    <source>
        <dbReference type="Pfam" id="PF02308"/>
    </source>
</evidence>
<evidence type="ECO:0000313" key="10">
    <source>
        <dbReference type="Proteomes" id="UP000194841"/>
    </source>
</evidence>
<sequence>MFELLSIAPFHWSKVGSAILCGLIVGLERQLRGKPVGIRTSALIVLGTYLFIAASNSLNNDMTDTSRIIGQVVTGVGFLGAGVMLAKDGIVVGVTSAATIWVLAAIGVSIYVAGELTAIKISVLVVAILYGVDAMEEYFASLTRGVHSKFNSWKNKQK</sequence>
<name>A0A244CTA5_PSEDV</name>
<reference evidence="9 10" key="1">
    <citation type="submission" date="2017-02" db="EMBL/GenBank/DDBJ databases">
        <title>Pseudoalteromonas ulvae TC14 Genome.</title>
        <authorList>
            <person name="Molmeret M."/>
        </authorList>
    </citation>
    <scope>NUCLEOTIDE SEQUENCE [LARGE SCALE GENOMIC DNA]</scope>
    <source>
        <strain evidence="9">TC14</strain>
    </source>
</reference>
<evidence type="ECO:0000256" key="5">
    <source>
        <dbReference type="ARBA" id="ARBA00022989"/>
    </source>
</evidence>
<dbReference type="PANTHER" id="PTHR33778:SF1">
    <property type="entry name" value="MAGNESIUM TRANSPORTER YHID-RELATED"/>
    <property type="match status" value="1"/>
</dbReference>
<comment type="similarity">
    <text evidence="2 7">Belongs to the MgtC/SapB family.</text>
</comment>
<feature type="transmembrane region" description="Helical" evidence="7">
    <location>
        <begin position="68"/>
        <end position="86"/>
    </location>
</feature>
<dbReference type="Proteomes" id="UP000194841">
    <property type="component" value="Unassembled WGS sequence"/>
</dbReference>
<keyword evidence="3" id="KW-1003">Cell membrane</keyword>
<feature type="domain" description="MgtC/SapB/SrpB/YhiD N-terminal" evidence="8">
    <location>
        <begin position="17"/>
        <end position="137"/>
    </location>
</feature>
<proteinExistence type="inferred from homology"/>
<gene>
    <name evidence="9" type="ORF">B1199_07680</name>
</gene>
<keyword evidence="4 7" id="KW-0812">Transmembrane</keyword>
<dbReference type="GO" id="GO:0005886">
    <property type="term" value="C:plasma membrane"/>
    <property type="evidence" value="ECO:0007669"/>
    <property type="project" value="UniProtKB-SubCell"/>
</dbReference>
<evidence type="ECO:0000256" key="4">
    <source>
        <dbReference type="ARBA" id="ARBA00022692"/>
    </source>
</evidence>
<dbReference type="InterPro" id="IPR049177">
    <property type="entry name" value="MgtC_SapB_SrpB_YhiD_N"/>
</dbReference>